<evidence type="ECO:0000256" key="1">
    <source>
        <dbReference type="ARBA" id="ARBA00004442"/>
    </source>
</evidence>
<reference evidence="10 11" key="1">
    <citation type="submission" date="2018-07" db="EMBL/GenBank/DDBJ databases">
        <title>Genomic and Epidemiologic Investigation of an Indolent Hospital Outbreak.</title>
        <authorList>
            <person name="Johnson R.C."/>
            <person name="Deming C."/>
            <person name="Conlan S."/>
            <person name="Zellmer C.J."/>
            <person name="Michelin A.V."/>
            <person name="Lee-Lin S."/>
            <person name="Thomas P.J."/>
            <person name="Park M."/>
            <person name="Weingarten R.A."/>
            <person name="Less J."/>
            <person name="Dekker J.P."/>
            <person name="Frank K.M."/>
            <person name="Musser K.A."/>
            <person name="Mcquiston J.R."/>
            <person name="Henderson D.K."/>
            <person name="Lau A.F."/>
            <person name="Palmore T.N."/>
            <person name="Segre J.A."/>
        </authorList>
    </citation>
    <scope>NUCLEOTIDE SEQUENCE [LARGE SCALE GENOMIC DNA]</scope>
    <source>
        <strain evidence="10 11">SK-CDC1_0717</strain>
    </source>
</reference>
<evidence type="ECO:0000256" key="5">
    <source>
        <dbReference type="ARBA" id="ARBA00023136"/>
    </source>
</evidence>
<sequence length="1065" mass="116846">MFSKFRNGAGLSALALACAVTAGIVQPTTARAAERSFSFAIPAQDLASAVRAFSRTTAIQIAASPEALRGRRSRSIQGMMSAEQALKRMLDDTGLEAVRQGSGFVLRPGRAPTPAAAAAVAARAPSAPIAAPVAEAAPDEVIITGYIEAVQRSLDKKRKTDVVSDTVSADDMGKLPANNVAESLARMPGVNAVRDATTGEGDRVTVRGLSTELNNYSINGVRLGGAGSRDDVFYRGVRLSVLPPDGIKEITVFKSLTPDRDGDALGGSIDISTPTAFDQAATYFRLSGEGSLLDKFDHPLSGQISGAASRQFSDNFGIFVAASWSRRKSQFEQNGVDGDNQPDRWYADSETLGWDPNRFVMRGMDLGVGETDVRRWGVNGSADLRSDNHDLHLRGQYNQYRKKQFLNRLNFRNDVSRNSTRLVQVNPDDGSLVQPDATIVGYDAKLGRIYGYTTAQIVDRDRDGRITDADRSSRSFYSLFGSSGTWDPQGFRLRRFWEAKNETGSLASANVGGVSRFGTVRIDYDVSYSQSEDNLDDGYEMEFRSDKYGWLGNRGVLFSSAEDVRFPKWLLNDAGMAAIQNPAEYGFSGLEGEVGGSSEKLWQAQMNVEWRPETGLLESLKAGGKFYNSRRRTYQGSFLDLNANGTLASFSAFHGPEVNSLFGGAYSGLYRLGTTIENEAMLAELQRAERGESSVFDGFAVDPANATLSDEDSFRFEERVISGYAMATARLGDVRIIGGVRMEATRNTIEAWNVDPVRGTRFANDRSSFVNWLPSVHVIYDLDRKTKLRGALWTSFARPDIARMSSARNYSYDQDPDGDGVVNPLNQWVLIGIEQGNPNLKPLRSTNFDLSFEHYAGRGGAYSAGLFYKKIENFLFRSSSSNIRDGTTGENTDPTGVLVSMPNNGKSAEVYGIELNAQQLLHWLPGVFGSLGIGGNLTLQRSKAVTGLSWHPAGYKLPLMETPETIANVQLFWERKGWEIYGAWNYQSKILSGIQDFGNDPYQQGYEFIDLTLRRTFLKKSSVQLQVRNLLDGHTYWQTVSSSQGASRAYIKNGRTISLGINLIL</sequence>
<proteinExistence type="inferred from homology"/>
<evidence type="ECO:0000256" key="7">
    <source>
        <dbReference type="RuleBase" id="RU003357"/>
    </source>
</evidence>
<dbReference type="Gene3D" id="3.55.50.30">
    <property type="match status" value="1"/>
</dbReference>
<comment type="caution">
    <text evidence="10">The sequence shown here is derived from an EMBL/GenBank/DDBJ whole genome shotgun (WGS) entry which is preliminary data.</text>
</comment>
<keyword evidence="3" id="KW-0406">Ion transport</keyword>
<dbReference type="Proteomes" id="UP000287746">
    <property type="component" value="Unassembled WGS sequence"/>
</dbReference>
<dbReference type="GO" id="GO:0009279">
    <property type="term" value="C:cell outer membrane"/>
    <property type="evidence" value="ECO:0007669"/>
    <property type="project" value="UniProtKB-SubCell"/>
</dbReference>
<dbReference type="InterPro" id="IPR000531">
    <property type="entry name" value="Beta-barrel_TonB"/>
</dbReference>
<accession>A0A430G8W7</accession>
<name>A0A430G8W7_9SPHN</name>
<dbReference type="PROSITE" id="PS51257">
    <property type="entry name" value="PROKAR_LIPOPROTEIN"/>
    <property type="match status" value="1"/>
</dbReference>
<dbReference type="NCBIfam" id="TIGR01782">
    <property type="entry name" value="TonB-Xanth-Caul"/>
    <property type="match status" value="1"/>
</dbReference>
<keyword evidence="6" id="KW-0998">Cell outer membrane</keyword>
<dbReference type="InterPro" id="IPR012910">
    <property type="entry name" value="Plug_dom"/>
</dbReference>
<evidence type="ECO:0000256" key="3">
    <source>
        <dbReference type="ARBA" id="ARBA00022496"/>
    </source>
</evidence>
<comment type="similarity">
    <text evidence="7">Belongs to the TonB-dependent receptor family.</text>
</comment>
<keyword evidence="10" id="KW-0675">Receptor</keyword>
<keyword evidence="4" id="KW-0408">Iron</keyword>
<dbReference type="Pfam" id="PF00593">
    <property type="entry name" value="TonB_dep_Rec_b-barrel"/>
    <property type="match status" value="1"/>
</dbReference>
<dbReference type="InterPro" id="IPR011662">
    <property type="entry name" value="Secretin/TonB_short_N"/>
</dbReference>
<gene>
    <name evidence="10" type="ORF">DAH66_00330</name>
</gene>
<keyword evidence="3" id="KW-0410">Iron transport</keyword>
<dbReference type="SUPFAM" id="SSF56935">
    <property type="entry name" value="Porins"/>
    <property type="match status" value="1"/>
</dbReference>
<keyword evidence="2" id="KW-0813">Transport</keyword>
<dbReference type="RefSeq" id="WP_126003210.1">
    <property type="nucleotide sequence ID" value="NZ_QQYZ01000001.1"/>
</dbReference>
<dbReference type="PANTHER" id="PTHR40980:SF4">
    <property type="entry name" value="TONB-DEPENDENT RECEPTOR-LIKE BETA-BARREL DOMAIN-CONTAINING PROTEIN"/>
    <property type="match status" value="1"/>
</dbReference>
<dbReference type="Pfam" id="PF07660">
    <property type="entry name" value="STN"/>
    <property type="match status" value="1"/>
</dbReference>
<evidence type="ECO:0000256" key="4">
    <source>
        <dbReference type="ARBA" id="ARBA00023004"/>
    </source>
</evidence>
<evidence type="ECO:0000313" key="10">
    <source>
        <dbReference type="EMBL" id="RSY90475.1"/>
    </source>
</evidence>
<comment type="subcellular location">
    <subcellularLocation>
        <location evidence="1 7">Cell outer membrane</location>
    </subcellularLocation>
</comment>
<dbReference type="Gene3D" id="2.170.130.10">
    <property type="entry name" value="TonB-dependent receptor, plug domain"/>
    <property type="match status" value="1"/>
</dbReference>
<evidence type="ECO:0000256" key="6">
    <source>
        <dbReference type="ARBA" id="ARBA00023237"/>
    </source>
</evidence>
<dbReference type="GO" id="GO:0006826">
    <property type="term" value="P:iron ion transport"/>
    <property type="evidence" value="ECO:0007669"/>
    <property type="project" value="UniProtKB-KW"/>
</dbReference>
<feature type="signal peptide" evidence="8">
    <location>
        <begin position="1"/>
        <end position="32"/>
    </location>
</feature>
<evidence type="ECO:0000313" key="11">
    <source>
        <dbReference type="Proteomes" id="UP000287746"/>
    </source>
</evidence>
<evidence type="ECO:0000259" key="9">
    <source>
        <dbReference type="SMART" id="SM00965"/>
    </source>
</evidence>
<feature type="chain" id="PRO_5019298895" evidence="8">
    <location>
        <begin position="33"/>
        <end position="1065"/>
    </location>
</feature>
<dbReference type="SMART" id="SM00965">
    <property type="entry name" value="STN"/>
    <property type="match status" value="1"/>
</dbReference>
<dbReference type="InterPro" id="IPR037066">
    <property type="entry name" value="Plug_dom_sf"/>
</dbReference>
<keyword evidence="7" id="KW-0798">TonB box</keyword>
<dbReference type="InterPro" id="IPR036942">
    <property type="entry name" value="Beta-barrel_TonB_sf"/>
</dbReference>
<keyword evidence="5 7" id="KW-0472">Membrane</keyword>
<dbReference type="AlphaFoldDB" id="A0A430G8W7"/>
<feature type="domain" description="Secretin/TonB short N-terminal" evidence="9">
    <location>
        <begin position="59"/>
        <end position="109"/>
    </location>
</feature>
<keyword evidence="8" id="KW-0732">Signal</keyword>
<evidence type="ECO:0000256" key="8">
    <source>
        <dbReference type="SAM" id="SignalP"/>
    </source>
</evidence>
<dbReference type="Pfam" id="PF07715">
    <property type="entry name" value="Plug"/>
    <property type="match status" value="1"/>
</dbReference>
<protein>
    <submittedName>
        <fullName evidence="10">TonB-dependent receptor</fullName>
    </submittedName>
</protein>
<dbReference type="PANTHER" id="PTHR40980">
    <property type="entry name" value="PLUG DOMAIN-CONTAINING PROTEIN"/>
    <property type="match status" value="1"/>
</dbReference>
<dbReference type="CDD" id="cd01347">
    <property type="entry name" value="ligand_gated_channel"/>
    <property type="match status" value="1"/>
</dbReference>
<dbReference type="EMBL" id="QQYZ01000001">
    <property type="protein sequence ID" value="RSY90475.1"/>
    <property type="molecule type" value="Genomic_DNA"/>
</dbReference>
<evidence type="ECO:0000256" key="2">
    <source>
        <dbReference type="ARBA" id="ARBA00022448"/>
    </source>
</evidence>
<dbReference type="Gene3D" id="2.40.170.20">
    <property type="entry name" value="TonB-dependent receptor, beta-barrel domain"/>
    <property type="match status" value="1"/>
</dbReference>
<dbReference type="InterPro" id="IPR010104">
    <property type="entry name" value="TonB_rcpt_bac"/>
</dbReference>
<organism evidence="10 11">
    <name type="scientific">Sphingomonas koreensis</name>
    <dbReference type="NCBI Taxonomy" id="93064"/>
    <lineage>
        <taxon>Bacteria</taxon>
        <taxon>Pseudomonadati</taxon>
        <taxon>Pseudomonadota</taxon>
        <taxon>Alphaproteobacteria</taxon>
        <taxon>Sphingomonadales</taxon>
        <taxon>Sphingomonadaceae</taxon>
        <taxon>Sphingomonas</taxon>
    </lineage>
</organism>